<feature type="transmembrane region" description="Helical" evidence="1">
    <location>
        <begin position="123"/>
        <end position="141"/>
    </location>
</feature>
<dbReference type="GO" id="GO:0016874">
    <property type="term" value="F:ligase activity"/>
    <property type="evidence" value="ECO:0007669"/>
    <property type="project" value="UniProtKB-KW"/>
</dbReference>
<keyword evidence="1" id="KW-1133">Transmembrane helix</keyword>
<name>A0A951PFM2_9CYAN</name>
<evidence type="ECO:0000313" key="2">
    <source>
        <dbReference type="EMBL" id="MBW4468477.1"/>
    </source>
</evidence>
<feature type="transmembrane region" description="Helical" evidence="1">
    <location>
        <begin position="50"/>
        <end position="73"/>
    </location>
</feature>
<feature type="transmembrane region" description="Helical" evidence="1">
    <location>
        <begin position="181"/>
        <end position="200"/>
    </location>
</feature>
<comment type="caution">
    <text evidence="2">The sequence shown here is derived from an EMBL/GenBank/DDBJ whole genome shotgun (WGS) entry which is preliminary data.</text>
</comment>
<accession>A0A951PFM2</accession>
<sequence length="480" mass="53071">MNSSIFLKKAPHLFQPAIAWIGILGLIALTLFCLVTGLGRVLNLTFPAGAILVGLLLYIRYPVLYLGFTWWLWFLAPLVRRLADYRSAFTDPSPILLAPYLVALLALGTVVRHLPKSRREGSLPFVISVLGVLYGYLIGLIKSAPISVSISLLEWITPIAFGYHIYINWRSYIEYKQTIQKAFLWFALLAGAYGVFQYIVAPEWDSFWLTNVIASGSLSFGRPEPLMIRVWSTMHAPGVFASAMAAALLLLFSYTGVLLPITATFGYLSFLLCQGRSGWLVWAVGLLILFPSLKQRLQMRLLITLSLMIICITPLVTIKPFSDVANSRFQSFSNLEGDHSAIERQAVYDYWFGRAATSIVGAGTGGITRSEGVVLDSAVLDLLLSLGWFGTAFYMSGLALLVIRLFLGASQISDPFANAARALALSIICQLPLGSVMLGFQGMVLWSFLGIGLAARKFELSRQITEQITERITEQEKYHA</sequence>
<dbReference type="EMBL" id="JAHHHV010000090">
    <property type="protein sequence ID" value="MBW4468477.1"/>
    <property type="molecule type" value="Genomic_DNA"/>
</dbReference>
<dbReference type="AlphaFoldDB" id="A0A951PFM2"/>
<gene>
    <name evidence="2" type="ORF">KME07_23880</name>
</gene>
<reference evidence="2" key="2">
    <citation type="journal article" date="2022" name="Microbiol. Resour. Announc.">
        <title>Metagenome Sequencing to Explore Phylogenomics of Terrestrial Cyanobacteria.</title>
        <authorList>
            <person name="Ward R.D."/>
            <person name="Stajich J.E."/>
            <person name="Johansen J.R."/>
            <person name="Huntemann M."/>
            <person name="Clum A."/>
            <person name="Foster B."/>
            <person name="Foster B."/>
            <person name="Roux S."/>
            <person name="Palaniappan K."/>
            <person name="Varghese N."/>
            <person name="Mukherjee S."/>
            <person name="Reddy T.B.K."/>
            <person name="Daum C."/>
            <person name="Copeland A."/>
            <person name="Chen I.A."/>
            <person name="Ivanova N.N."/>
            <person name="Kyrpides N.C."/>
            <person name="Shapiro N."/>
            <person name="Eloe-Fadrosh E.A."/>
            <person name="Pietrasiak N."/>
        </authorList>
    </citation>
    <scope>NUCLEOTIDE SEQUENCE</scope>
    <source>
        <strain evidence="2">GSE-TBD4-15B</strain>
    </source>
</reference>
<feature type="transmembrane region" description="Helical" evidence="1">
    <location>
        <begin position="17"/>
        <end position="38"/>
    </location>
</feature>
<dbReference type="Proteomes" id="UP000707356">
    <property type="component" value="Unassembled WGS sequence"/>
</dbReference>
<feature type="transmembrane region" description="Helical" evidence="1">
    <location>
        <begin position="235"/>
        <end position="259"/>
    </location>
</feature>
<reference evidence="2" key="1">
    <citation type="submission" date="2021-05" db="EMBL/GenBank/DDBJ databases">
        <authorList>
            <person name="Pietrasiak N."/>
            <person name="Ward R."/>
            <person name="Stajich J.E."/>
            <person name="Kurbessoian T."/>
        </authorList>
    </citation>
    <scope>NUCLEOTIDE SEQUENCE</scope>
    <source>
        <strain evidence="2">GSE-TBD4-15B</strain>
    </source>
</reference>
<feature type="transmembrane region" description="Helical" evidence="1">
    <location>
        <begin position="93"/>
        <end position="111"/>
    </location>
</feature>
<organism evidence="2 3">
    <name type="scientific">Pegethrix bostrychoides GSE-TBD4-15B</name>
    <dbReference type="NCBI Taxonomy" id="2839662"/>
    <lineage>
        <taxon>Bacteria</taxon>
        <taxon>Bacillati</taxon>
        <taxon>Cyanobacteriota</taxon>
        <taxon>Cyanophyceae</taxon>
        <taxon>Oculatellales</taxon>
        <taxon>Oculatellaceae</taxon>
        <taxon>Pegethrix</taxon>
    </lineage>
</organism>
<proteinExistence type="predicted"/>
<protein>
    <submittedName>
        <fullName evidence="2">O-antigen ligase domain-containing protein</fullName>
    </submittedName>
</protein>
<feature type="transmembrane region" description="Helical" evidence="1">
    <location>
        <begin position="147"/>
        <end position="169"/>
    </location>
</feature>
<evidence type="ECO:0000256" key="1">
    <source>
        <dbReference type="SAM" id="Phobius"/>
    </source>
</evidence>
<evidence type="ECO:0000313" key="3">
    <source>
        <dbReference type="Proteomes" id="UP000707356"/>
    </source>
</evidence>
<feature type="transmembrane region" description="Helical" evidence="1">
    <location>
        <begin position="301"/>
        <end position="318"/>
    </location>
</feature>
<feature type="transmembrane region" description="Helical" evidence="1">
    <location>
        <begin position="265"/>
        <end position="289"/>
    </location>
</feature>
<keyword evidence="1" id="KW-0472">Membrane</keyword>
<feature type="transmembrane region" description="Helical" evidence="1">
    <location>
        <begin position="386"/>
        <end position="407"/>
    </location>
</feature>
<keyword evidence="2" id="KW-0436">Ligase</keyword>
<keyword evidence="1" id="KW-0812">Transmembrane</keyword>